<comment type="similarity">
    <text evidence="1">Belongs to the short-chain dehydrogenases/reductases (SDR) family.</text>
</comment>
<dbReference type="PROSITE" id="PS00061">
    <property type="entry name" value="ADH_SHORT"/>
    <property type="match status" value="1"/>
</dbReference>
<gene>
    <name evidence="3" type="ORF">H8730_02165</name>
</gene>
<dbReference type="InterPro" id="IPR002347">
    <property type="entry name" value="SDR_fam"/>
</dbReference>
<dbReference type="InterPro" id="IPR020904">
    <property type="entry name" value="Sc_DH/Rdtase_CS"/>
</dbReference>
<dbReference type="PANTHER" id="PTHR42760">
    <property type="entry name" value="SHORT-CHAIN DEHYDROGENASES/REDUCTASES FAMILY MEMBER"/>
    <property type="match status" value="1"/>
</dbReference>
<dbReference type="NCBIfam" id="NF005559">
    <property type="entry name" value="PRK07231.1"/>
    <property type="match status" value="1"/>
</dbReference>
<dbReference type="InterPro" id="IPR036291">
    <property type="entry name" value="NAD(P)-bd_dom_sf"/>
</dbReference>
<name>A0A926DQT6_9FIRM</name>
<sequence>MNFTGKTALVTGAAVGIGRAVALKLAQEGANLVLVDVNTEKLSKLKAELKTYSDHVMICECDVTDENTVYEIIAKAEKVFGKIDILVNNAALWRCWAPFIDTPTDEWKKFIDVNIMGVVYFTKVVLPKMIENGYGRIINVSSVAGVYGNANMVHYSTTKGALIAMTKALAKEVADKGILVNCVSPGSVSPSDNHDMNYFEKSELSFMGRTGTDMENANLICFLASDEASYISGQNIQIDGCRKKL</sequence>
<dbReference type="PRINTS" id="PR00080">
    <property type="entry name" value="SDRFAMILY"/>
</dbReference>
<dbReference type="GO" id="GO:0048038">
    <property type="term" value="F:quinone binding"/>
    <property type="evidence" value="ECO:0007669"/>
    <property type="project" value="TreeGrafter"/>
</dbReference>
<dbReference type="SUPFAM" id="SSF51735">
    <property type="entry name" value="NAD(P)-binding Rossmann-fold domains"/>
    <property type="match status" value="1"/>
</dbReference>
<dbReference type="GO" id="GO:0008206">
    <property type="term" value="P:bile acid metabolic process"/>
    <property type="evidence" value="ECO:0007669"/>
    <property type="project" value="UniProtKB-ARBA"/>
</dbReference>
<dbReference type="GO" id="GO:0016616">
    <property type="term" value="F:oxidoreductase activity, acting on the CH-OH group of donors, NAD or NADP as acceptor"/>
    <property type="evidence" value="ECO:0007669"/>
    <property type="project" value="TreeGrafter"/>
</dbReference>
<dbReference type="PRINTS" id="PR00081">
    <property type="entry name" value="GDHRDH"/>
</dbReference>
<comment type="caution">
    <text evidence="3">The sequence shown here is derived from an EMBL/GenBank/DDBJ whole genome shotgun (WGS) entry which is preliminary data.</text>
</comment>
<dbReference type="FunFam" id="3.40.50.720:FF:000084">
    <property type="entry name" value="Short-chain dehydrogenase reductase"/>
    <property type="match status" value="1"/>
</dbReference>
<dbReference type="Gene3D" id="3.40.50.720">
    <property type="entry name" value="NAD(P)-binding Rossmann-like Domain"/>
    <property type="match status" value="1"/>
</dbReference>
<reference evidence="3" key="1">
    <citation type="submission" date="2020-08" db="EMBL/GenBank/DDBJ databases">
        <title>Genome public.</title>
        <authorList>
            <person name="Liu C."/>
            <person name="Sun Q."/>
        </authorList>
    </citation>
    <scope>NUCLEOTIDE SEQUENCE</scope>
    <source>
        <strain evidence="3">NSJ-32</strain>
    </source>
</reference>
<dbReference type="CDD" id="cd05233">
    <property type="entry name" value="SDR_c"/>
    <property type="match status" value="1"/>
</dbReference>
<dbReference type="GO" id="GO:0006633">
    <property type="term" value="P:fatty acid biosynthetic process"/>
    <property type="evidence" value="ECO:0007669"/>
    <property type="project" value="TreeGrafter"/>
</dbReference>
<accession>A0A926DQT6</accession>
<dbReference type="PANTHER" id="PTHR42760:SF133">
    <property type="entry name" value="3-OXOACYL-[ACYL-CARRIER-PROTEIN] REDUCTASE"/>
    <property type="match status" value="1"/>
</dbReference>
<dbReference type="Proteomes" id="UP000657006">
    <property type="component" value="Unassembled WGS sequence"/>
</dbReference>
<keyword evidence="2" id="KW-0560">Oxidoreductase</keyword>
<evidence type="ECO:0000313" key="4">
    <source>
        <dbReference type="Proteomes" id="UP000657006"/>
    </source>
</evidence>
<dbReference type="EMBL" id="JACRSQ010000002">
    <property type="protein sequence ID" value="MBC8542353.1"/>
    <property type="molecule type" value="Genomic_DNA"/>
</dbReference>
<proteinExistence type="inferred from homology"/>
<organism evidence="3 4">
    <name type="scientific">Bianquea renquensis</name>
    <dbReference type="NCBI Taxonomy" id="2763661"/>
    <lineage>
        <taxon>Bacteria</taxon>
        <taxon>Bacillati</taxon>
        <taxon>Bacillota</taxon>
        <taxon>Clostridia</taxon>
        <taxon>Eubacteriales</taxon>
        <taxon>Bianqueaceae</taxon>
        <taxon>Bianquea</taxon>
    </lineage>
</organism>
<dbReference type="Pfam" id="PF13561">
    <property type="entry name" value="adh_short_C2"/>
    <property type="match status" value="1"/>
</dbReference>
<evidence type="ECO:0000256" key="2">
    <source>
        <dbReference type="ARBA" id="ARBA00023002"/>
    </source>
</evidence>
<dbReference type="RefSeq" id="WP_177713844.1">
    <property type="nucleotide sequence ID" value="NZ_JACRSQ010000002.1"/>
</dbReference>
<keyword evidence="4" id="KW-1185">Reference proteome</keyword>
<evidence type="ECO:0000313" key="3">
    <source>
        <dbReference type="EMBL" id="MBC8542353.1"/>
    </source>
</evidence>
<evidence type="ECO:0000256" key="1">
    <source>
        <dbReference type="ARBA" id="ARBA00006484"/>
    </source>
</evidence>
<protein>
    <submittedName>
        <fullName evidence="3">SDR family oxidoreductase</fullName>
    </submittedName>
</protein>
<dbReference type="AlphaFoldDB" id="A0A926DQT6"/>